<accession>A0ACD4CUX2</accession>
<organism evidence="1 2">
    <name type="scientific">Phyllobacterium zundukense</name>
    <dbReference type="NCBI Taxonomy" id="1867719"/>
    <lineage>
        <taxon>Bacteria</taxon>
        <taxon>Pseudomonadati</taxon>
        <taxon>Pseudomonadota</taxon>
        <taxon>Alphaproteobacteria</taxon>
        <taxon>Hyphomicrobiales</taxon>
        <taxon>Phyllobacteriaceae</taxon>
        <taxon>Phyllobacterium</taxon>
    </lineage>
</organism>
<sequence>MSGQRAVCNTPRRSVEPNGWRGLRRVTALSRSTEAGDMKYTSRDVVSSIVIQMLLIMAVGGVGWFLVATTLGNLESRGVSTGFAFLWRIVSMPIANSWIEFIPGVHTYARALLIGLLNTLTVSGAVIVVCTIVGAFIGIARLSPNLLLAKSCGAYVEAVRNVPVLLQLVFWYQLILQLPAPRAAFKLAEGFFISNRGIRYPSFGDGTAVGIAGLTLLVVIIAFIFAAGLQRKGKIRFGRLLSLPIFLVLAICLPVAAVLLSGQATVPDVPVLKGLNFRGGATLTPELSALVIGLSIYTSAFVAEIVRAGILGVPSGQREAAMALGLGPLVTLRKVIIPQALRIIIPPLSSEYLGVIKNSSLAVAVGYPDLFAIVNSMISDTGQAVEGVTIIILAFLTISLAVSALMNWYNRSVALVTR</sequence>
<gene>
    <name evidence="1" type="ORF">N8E88_03240</name>
</gene>
<protein>
    <submittedName>
        <fullName evidence="1">ABC transporter permease subunit</fullName>
    </submittedName>
</protein>
<proteinExistence type="predicted"/>
<evidence type="ECO:0000313" key="2">
    <source>
        <dbReference type="Proteomes" id="UP001061991"/>
    </source>
</evidence>
<keyword evidence="1" id="KW-0614">Plasmid</keyword>
<geneLocation type="plasmid" evidence="1 2">
    <name>p_unnamed3</name>
</geneLocation>
<keyword evidence="2" id="KW-1185">Reference proteome</keyword>
<dbReference type="EMBL" id="CP104970">
    <property type="protein sequence ID" value="UXN57387.1"/>
    <property type="molecule type" value="Genomic_DNA"/>
</dbReference>
<name>A0ACD4CUX2_9HYPH</name>
<reference evidence="1" key="1">
    <citation type="submission" date="2022-09" db="EMBL/GenBank/DDBJ databases">
        <title>Interaction between co-microsymbionts with complementary sets of symbiotic genes in legume-rhizobium systems.</title>
        <authorList>
            <person name="Safronova V."/>
            <person name="Sazanova A."/>
            <person name="Afonin A."/>
            <person name="Chirak E."/>
        </authorList>
    </citation>
    <scope>NUCLEOTIDE SEQUENCE</scope>
    <source>
        <strain evidence="1">A18/3m</strain>
    </source>
</reference>
<evidence type="ECO:0000313" key="1">
    <source>
        <dbReference type="EMBL" id="UXN57387.1"/>
    </source>
</evidence>
<dbReference type="Proteomes" id="UP001061991">
    <property type="component" value="Plasmid p_unnamed3"/>
</dbReference>